<organism evidence="4 5">
    <name type="scientific">Arthrobacter humicola</name>
    <dbReference type="NCBI Taxonomy" id="409291"/>
    <lineage>
        <taxon>Bacteria</taxon>
        <taxon>Bacillati</taxon>
        <taxon>Actinomycetota</taxon>
        <taxon>Actinomycetes</taxon>
        <taxon>Micrococcales</taxon>
        <taxon>Micrococcaceae</taxon>
        <taxon>Arthrobacter</taxon>
    </lineage>
</organism>
<protein>
    <recommendedName>
        <fullName evidence="3">Peptidase M28 domain-containing protein</fullName>
    </recommendedName>
</protein>
<dbReference type="EMBL" id="BAAAQB010000006">
    <property type="protein sequence ID" value="GAA2127205.1"/>
    <property type="molecule type" value="Genomic_DNA"/>
</dbReference>
<sequence>MGLLGMITLRKHVLPSVLAVILLSTSACTSETAAGTPTGSASSKPAKSASAAPSRPAVPPLDPVSPVDARTVLAAFKSRGMVDHLKALQQVADANGGNRASGTSGYEESARYIEEQLRAAGYSPVRQTFSFKGEGRGKPKVESFNILADTEGSAERTVVVGAHLDSVKDGPGIDDNGSGVAAVLETARWMKESGITPANRVRFAFWGGEEDGLYGSQHYVDSLSTQERSQTPAYLNVDMVASPNGVRSVHDGDGTDFGHAGPAGSKAIEDIFFRFFKENSLPAETTPFDGGSDYDAFLTAGIPGGGLFTGDEKKKTQAQVQAYGGEAGKHLDPCYHEACDTIANTNPDLLKDMSGALAYATAAYAMAKPA</sequence>
<comment type="caution">
    <text evidence="4">The sequence shown here is derived from an EMBL/GenBank/DDBJ whole genome shotgun (WGS) entry which is preliminary data.</text>
</comment>
<keyword evidence="5" id="KW-1185">Reference proteome</keyword>
<dbReference type="PANTHER" id="PTHR12147">
    <property type="entry name" value="METALLOPEPTIDASE M28 FAMILY MEMBER"/>
    <property type="match status" value="1"/>
</dbReference>
<dbReference type="Proteomes" id="UP001500102">
    <property type="component" value="Unassembled WGS sequence"/>
</dbReference>
<evidence type="ECO:0000256" key="1">
    <source>
        <dbReference type="SAM" id="MobiDB-lite"/>
    </source>
</evidence>
<feature type="chain" id="PRO_5045555211" description="Peptidase M28 domain-containing protein" evidence="2">
    <location>
        <begin position="30"/>
        <end position="370"/>
    </location>
</feature>
<feature type="region of interest" description="Disordered" evidence="1">
    <location>
        <begin position="31"/>
        <end position="64"/>
    </location>
</feature>
<dbReference type="PANTHER" id="PTHR12147:SF26">
    <property type="entry name" value="PEPTIDASE M28 DOMAIN-CONTAINING PROTEIN"/>
    <property type="match status" value="1"/>
</dbReference>
<gene>
    <name evidence="4" type="ORF">GCM10009825_05090</name>
</gene>
<name>A0ABP5K9Z8_9MICC</name>
<evidence type="ECO:0000259" key="3">
    <source>
        <dbReference type="Pfam" id="PF04389"/>
    </source>
</evidence>
<evidence type="ECO:0000256" key="2">
    <source>
        <dbReference type="SAM" id="SignalP"/>
    </source>
</evidence>
<dbReference type="SUPFAM" id="SSF53187">
    <property type="entry name" value="Zn-dependent exopeptidases"/>
    <property type="match status" value="1"/>
</dbReference>
<dbReference type="InterPro" id="IPR045175">
    <property type="entry name" value="M28_fam"/>
</dbReference>
<feature type="signal peptide" evidence="2">
    <location>
        <begin position="1"/>
        <end position="29"/>
    </location>
</feature>
<evidence type="ECO:0000313" key="4">
    <source>
        <dbReference type="EMBL" id="GAA2127205.1"/>
    </source>
</evidence>
<keyword evidence="2" id="KW-0732">Signal</keyword>
<feature type="compositionally biased region" description="Low complexity" evidence="1">
    <location>
        <begin position="40"/>
        <end position="55"/>
    </location>
</feature>
<proteinExistence type="predicted"/>
<accession>A0ABP5K9Z8</accession>
<dbReference type="Pfam" id="PF04389">
    <property type="entry name" value="Peptidase_M28"/>
    <property type="match status" value="1"/>
</dbReference>
<feature type="domain" description="Peptidase M28" evidence="3">
    <location>
        <begin position="145"/>
        <end position="359"/>
    </location>
</feature>
<evidence type="ECO:0000313" key="5">
    <source>
        <dbReference type="Proteomes" id="UP001500102"/>
    </source>
</evidence>
<dbReference type="Gene3D" id="3.40.630.10">
    <property type="entry name" value="Zn peptidases"/>
    <property type="match status" value="1"/>
</dbReference>
<reference evidence="5" key="1">
    <citation type="journal article" date="2019" name="Int. J. Syst. Evol. Microbiol.">
        <title>The Global Catalogue of Microorganisms (GCM) 10K type strain sequencing project: providing services to taxonomists for standard genome sequencing and annotation.</title>
        <authorList>
            <consortium name="The Broad Institute Genomics Platform"/>
            <consortium name="The Broad Institute Genome Sequencing Center for Infectious Disease"/>
            <person name="Wu L."/>
            <person name="Ma J."/>
        </authorList>
    </citation>
    <scope>NUCLEOTIDE SEQUENCE [LARGE SCALE GENOMIC DNA]</scope>
    <source>
        <strain evidence="5">JCM 15921</strain>
    </source>
</reference>
<dbReference type="InterPro" id="IPR007484">
    <property type="entry name" value="Peptidase_M28"/>
</dbReference>